<comment type="subcellular location">
    <subcellularLocation>
        <location evidence="1">Endomembrane system</location>
        <topology evidence="1">Multi-pass membrane protein</topology>
    </subcellularLocation>
</comment>
<feature type="region of interest" description="Disordered" evidence="5">
    <location>
        <begin position="464"/>
        <end position="539"/>
    </location>
</feature>
<feature type="region of interest" description="Disordered" evidence="5">
    <location>
        <begin position="559"/>
        <end position="583"/>
    </location>
</feature>
<feature type="compositionally biased region" description="Polar residues" evidence="5">
    <location>
        <begin position="501"/>
        <end position="539"/>
    </location>
</feature>
<dbReference type="AlphaFoldDB" id="A0ABD0KXD8"/>
<evidence type="ECO:0000313" key="7">
    <source>
        <dbReference type="EMBL" id="KAK7491427.1"/>
    </source>
</evidence>
<keyword evidence="2 6" id="KW-0812">Transmembrane</keyword>
<dbReference type="GO" id="GO:0012505">
    <property type="term" value="C:endomembrane system"/>
    <property type="evidence" value="ECO:0007669"/>
    <property type="project" value="UniProtKB-SubCell"/>
</dbReference>
<evidence type="ECO:0000256" key="2">
    <source>
        <dbReference type="ARBA" id="ARBA00022692"/>
    </source>
</evidence>
<keyword evidence="4 6" id="KW-0472">Membrane</keyword>
<accession>A0ABD0KXD8</accession>
<dbReference type="PANTHER" id="PTHR10981:SF7">
    <property type="entry name" value="BATTENIN"/>
    <property type="match status" value="1"/>
</dbReference>
<dbReference type="Proteomes" id="UP001519460">
    <property type="component" value="Unassembled WGS sequence"/>
</dbReference>
<organism evidence="7 8">
    <name type="scientific">Batillaria attramentaria</name>
    <dbReference type="NCBI Taxonomy" id="370345"/>
    <lineage>
        <taxon>Eukaryota</taxon>
        <taxon>Metazoa</taxon>
        <taxon>Spiralia</taxon>
        <taxon>Lophotrochozoa</taxon>
        <taxon>Mollusca</taxon>
        <taxon>Gastropoda</taxon>
        <taxon>Caenogastropoda</taxon>
        <taxon>Sorbeoconcha</taxon>
        <taxon>Cerithioidea</taxon>
        <taxon>Batillariidae</taxon>
        <taxon>Batillaria</taxon>
    </lineage>
</organism>
<gene>
    <name evidence="7" type="ORF">BaRGS_00017256</name>
</gene>
<evidence type="ECO:0000256" key="6">
    <source>
        <dbReference type="SAM" id="Phobius"/>
    </source>
</evidence>
<protein>
    <recommendedName>
        <fullName evidence="9">C2H2-type domain-containing protein</fullName>
    </recommendedName>
</protein>
<feature type="compositionally biased region" description="Polar residues" evidence="5">
    <location>
        <begin position="464"/>
        <end position="473"/>
    </location>
</feature>
<proteinExistence type="predicted"/>
<dbReference type="InterPro" id="IPR003492">
    <property type="entry name" value="Battenin_disease_Cln3"/>
</dbReference>
<comment type="caution">
    <text evidence="7">The sequence shown here is derived from an EMBL/GenBank/DDBJ whole genome shotgun (WGS) entry which is preliminary data.</text>
</comment>
<evidence type="ECO:0000256" key="3">
    <source>
        <dbReference type="ARBA" id="ARBA00022989"/>
    </source>
</evidence>
<keyword evidence="8" id="KW-1185">Reference proteome</keyword>
<evidence type="ECO:0000256" key="5">
    <source>
        <dbReference type="SAM" id="MobiDB-lite"/>
    </source>
</evidence>
<feature type="non-terminal residue" evidence="7">
    <location>
        <position position="1"/>
    </location>
</feature>
<dbReference type="EMBL" id="JACVVK020000114">
    <property type="protein sequence ID" value="KAK7491427.1"/>
    <property type="molecule type" value="Genomic_DNA"/>
</dbReference>
<evidence type="ECO:0008006" key="9">
    <source>
        <dbReference type="Google" id="ProtNLM"/>
    </source>
</evidence>
<sequence>FITMQRARVSNHPCHRLSVPAAKRFWCRHCMMVFEDAITRWRHSRSCRSGGFDNFIRRREIETQALQKMAETLDPEMAMGPIPLPTGEAVAGCSKELCCFICRQRFMSLDEMREHVKYPCNKPANLQRPSMTVYIEEPTFGTGIQQHFTDGPGVRPSTAASGHHETTVDSSGTSSPHPVAVYMNDSEEAHAQGEAKPTNIYVNEKGETVIEVENLDLNTKSGELSLAHLLTQLSQQGIVFDQQASSGSENNLTQGEPVIQGTLQELDLSQPTAVDAANTLTQLAGSAFRAASHPQTDDIYSYAPPTKRVKSECIEVQYPSEQVDQAVETEMPKDGIEVSDAQNYIICTDESEVISVVRAGSVEHDTSQNSTAVDTAVFQGSSDDDASRQVYHAAQYNVASQESVGQQTASGSEPTSQTVLVKHADEDYNPVQDGEQVDEFTDSTQISVRIPPTVDHLEQLDVTSSQMSGNGSAPISLEHHDNMQPQEDPDLVSGQPEGVCKNSSMPGDSTTDVPAATFNVSNPQGSSAEQLESSVGPQSETGFLLPQIVSVSSTVPEMPVTPVQQTPSAASPNTSPKALCGAQNSLNSLSSPVEVVTESSFPGKAADPAKSSRDKVTCKQGVSFNLIADPEESVEGEKEQRHTRLMSQKVLRPRPAAVHKPAHKPRPKIRLWDKRVNVSGLGEQEQFLFEVGLVKTAHMSPDMLLRHRAVIRSKVAIHRLRHAEARAQQAALKVFVPENIVIHSESCPSSPDGYNSPPVLERMDLNVILREYEEPLASDLDPPVLEPMIDGPHVEFSQMQSLSFASVPEGRNGTQNENSESAVFVKQYYDICPELSASLLPYVSSSAEKSVVKITIKSVASGVRLAEGGEIIIKTPYNSDRILLINPQEDCEDYSPRYSPRPADLNRTGSSKESADHLFRANSNPSHSQSKCSPFAGLFLMGVINNLPYVIVNSASNTIADSFGEKNLVGLVFGANVALSVFVKGLFGVAYAFNFGFALACIVVVGSTAAFGENVTLGFLSRFPSKMVNAWSSGTGMAGLLGGSIYVLF</sequence>
<evidence type="ECO:0000256" key="1">
    <source>
        <dbReference type="ARBA" id="ARBA00004127"/>
    </source>
</evidence>
<evidence type="ECO:0000313" key="8">
    <source>
        <dbReference type="Proteomes" id="UP001519460"/>
    </source>
</evidence>
<feature type="compositionally biased region" description="Polar residues" evidence="5">
    <location>
        <begin position="562"/>
        <end position="583"/>
    </location>
</feature>
<feature type="region of interest" description="Disordered" evidence="5">
    <location>
        <begin position="150"/>
        <end position="180"/>
    </location>
</feature>
<feature type="non-terminal residue" evidence="7">
    <location>
        <position position="1049"/>
    </location>
</feature>
<reference evidence="7 8" key="1">
    <citation type="journal article" date="2023" name="Sci. Data">
        <title>Genome assembly of the Korean intertidal mud-creeper Batillaria attramentaria.</title>
        <authorList>
            <person name="Patra A.K."/>
            <person name="Ho P.T."/>
            <person name="Jun S."/>
            <person name="Lee S.J."/>
            <person name="Kim Y."/>
            <person name="Won Y.J."/>
        </authorList>
    </citation>
    <scope>NUCLEOTIDE SEQUENCE [LARGE SCALE GENOMIC DNA]</scope>
    <source>
        <strain evidence="7">Wonlab-2016</strain>
    </source>
</reference>
<feature type="transmembrane region" description="Helical" evidence="6">
    <location>
        <begin position="935"/>
        <end position="956"/>
    </location>
</feature>
<feature type="transmembrane region" description="Helical" evidence="6">
    <location>
        <begin position="997"/>
        <end position="1020"/>
    </location>
</feature>
<feature type="transmembrane region" description="Helical" evidence="6">
    <location>
        <begin position="968"/>
        <end position="991"/>
    </location>
</feature>
<feature type="transmembrane region" description="Helical" evidence="6">
    <location>
        <begin position="1027"/>
        <end position="1048"/>
    </location>
</feature>
<keyword evidence="3 6" id="KW-1133">Transmembrane helix</keyword>
<dbReference type="PANTHER" id="PTHR10981">
    <property type="entry name" value="BATTENIN"/>
    <property type="match status" value="1"/>
</dbReference>
<evidence type="ECO:0000256" key="4">
    <source>
        <dbReference type="ARBA" id="ARBA00023136"/>
    </source>
</evidence>
<name>A0ABD0KXD8_9CAEN</name>